<dbReference type="PROSITE" id="PS51736">
    <property type="entry name" value="RECOMBINASES_3"/>
    <property type="match status" value="1"/>
</dbReference>
<dbReference type="CDD" id="cd00338">
    <property type="entry name" value="Ser_Recombinase"/>
    <property type="match status" value="1"/>
</dbReference>
<keyword evidence="7" id="KW-1185">Reference proteome</keyword>
<name>A0ABR8CIV5_9CYAN</name>
<dbReference type="EMBL" id="JACJQY010000077">
    <property type="protein sequence ID" value="MBD2319957.1"/>
    <property type="molecule type" value="Genomic_DNA"/>
</dbReference>
<evidence type="ECO:0000313" key="6">
    <source>
        <dbReference type="EMBL" id="MBD2319957.1"/>
    </source>
</evidence>
<comment type="caution">
    <text evidence="6">The sequence shown here is derived from an EMBL/GenBank/DDBJ whole genome shotgun (WGS) entry which is preliminary data.</text>
</comment>
<evidence type="ECO:0000256" key="2">
    <source>
        <dbReference type="ARBA" id="ARBA00023125"/>
    </source>
</evidence>
<dbReference type="SMART" id="SM00857">
    <property type="entry name" value="Resolvase"/>
    <property type="match status" value="1"/>
</dbReference>
<keyword evidence="1" id="KW-0229">DNA integration</keyword>
<dbReference type="InterPro" id="IPR038109">
    <property type="entry name" value="DNA_bind_recomb_sf"/>
</dbReference>
<dbReference type="InterPro" id="IPR050639">
    <property type="entry name" value="SSR_resolvase"/>
</dbReference>
<sequence>MTKAIGYIRVSTEGQATEGVSLDAQSAKIRAYCELNDLELVEIVCDAGKSAKSTDRDGLQQCLTMLSNNEASALVVYKLDRLSRKVLDALNLISEIESHGASLHSIVEKLDTQSALGKFFVNMTAALSQLERDQVSERTIMAMAHKKDQGQHCGSPAFGFEMVEKKLVKVAKEHEAIALIQAMKADGATLQMIADELNNQGITTKRGAKWQPIQVSRVLGRAA</sequence>
<keyword evidence="2" id="KW-0238">DNA-binding</keyword>
<dbReference type="SUPFAM" id="SSF53041">
    <property type="entry name" value="Resolvase-like"/>
    <property type="match status" value="1"/>
</dbReference>
<gene>
    <name evidence="6" type="ORF">H6G05_24360</name>
</gene>
<accession>A0ABR8CIV5</accession>
<protein>
    <submittedName>
        <fullName evidence="6">Recombinase family protein</fullName>
    </submittedName>
</protein>
<feature type="domain" description="Resolvase/invertase-type recombinase catalytic" evidence="5">
    <location>
        <begin position="3"/>
        <end position="150"/>
    </location>
</feature>
<dbReference type="Gene3D" id="3.40.50.1390">
    <property type="entry name" value="Resolvase, N-terminal catalytic domain"/>
    <property type="match status" value="1"/>
</dbReference>
<evidence type="ECO:0000256" key="4">
    <source>
        <dbReference type="PROSITE-ProRule" id="PRU10137"/>
    </source>
</evidence>
<dbReference type="InterPro" id="IPR036162">
    <property type="entry name" value="Resolvase-like_N_sf"/>
</dbReference>
<dbReference type="Pfam" id="PF07508">
    <property type="entry name" value="Recombinase"/>
    <property type="match status" value="1"/>
</dbReference>
<dbReference type="PANTHER" id="PTHR30461:SF2">
    <property type="entry name" value="SERINE RECOMBINASE PINE-RELATED"/>
    <property type="match status" value="1"/>
</dbReference>
<dbReference type="Pfam" id="PF00239">
    <property type="entry name" value="Resolvase"/>
    <property type="match status" value="1"/>
</dbReference>
<evidence type="ECO:0000259" key="5">
    <source>
        <dbReference type="PROSITE" id="PS51736"/>
    </source>
</evidence>
<dbReference type="InterPro" id="IPR011109">
    <property type="entry name" value="DNA_bind_recombinase_dom"/>
</dbReference>
<dbReference type="Gene3D" id="3.90.1750.20">
    <property type="entry name" value="Putative Large Serine Recombinase, Chain B, Domain 2"/>
    <property type="match status" value="1"/>
</dbReference>
<dbReference type="RefSeq" id="WP_190582481.1">
    <property type="nucleotide sequence ID" value="NZ_CAWPQU010000075.1"/>
</dbReference>
<reference evidence="6 7" key="1">
    <citation type="journal article" date="2020" name="ISME J.">
        <title>Comparative genomics reveals insights into cyanobacterial evolution and habitat adaptation.</title>
        <authorList>
            <person name="Chen M.Y."/>
            <person name="Teng W.K."/>
            <person name="Zhao L."/>
            <person name="Hu C.X."/>
            <person name="Zhou Y.K."/>
            <person name="Han B.P."/>
            <person name="Song L.R."/>
            <person name="Shu W.S."/>
        </authorList>
    </citation>
    <scope>NUCLEOTIDE SEQUENCE [LARGE SCALE GENOMIC DNA]</scope>
    <source>
        <strain evidence="6 7">FACHB-1050</strain>
    </source>
</reference>
<proteinExistence type="predicted"/>
<feature type="active site" description="O-(5'-phospho-DNA)-serine intermediate" evidence="4">
    <location>
        <position position="11"/>
    </location>
</feature>
<evidence type="ECO:0000313" key="7">
    <source>
        <dbReference type="Proteomes" id="UP000618445"/>
    </source>
</evidence>
<dbReference type="InterPro" id="IPR006119">
    <property type="entry name" value="Resolv_N"/>
</dbReference>
<keyword evidence="3" id="KW-0233">DNA recombination</keyword>
<dbReference type="PANTHER" id="PTHR30461">
    <property type="entry name" value="DNA-INVERTASE FROM LAMBDOID PROPHAGE"/>
    <property type="match status" value="1"/>
</dbReference>
<organism evidence="6 7">
    <name type="scientific">Phormidium tenue FACHB-1050</name>
    <dbReference type="NCBI Taxonomy" id="2692857"/>
    <lineage>
        <taxon>Bacteria</taxon>
        <taxon>Bacillati</taxon>
        <taxon>Cyanobacteriota</taxon>
        <taxon>Cyanophyceae</taxon>
        <taxon>Oscillatoriophycideae</taxon>
        <taxon>Oscillatoriales</taxon>
        <taxon>Oscillatoriaceae</taxon>
        <taxon>Phormidium</taxon>
    </lineage>
</organism>
<dbReference type="InterPro" id="IPR006118">
    <property type="entry name" value="Recombinase_CS"/>
</dbReference>
<evidence type="ECO:0000256" key="3">
    <source>
        <dbReference type="ARBA" id="ARBA00023172"/>
    </source>
</evidence>
<evidence type="ECO:0000256" key="1">
    <source>
        <dbReference type="ARBA" id="ARBA00022908"/>
    </source>
</evidence>
<dbReference type="Proteomes" id="UP000618445">
    <property type="component" value="Unassembled WGS sequence"/>
</dbReference>
<dbReference type="PROSITE" id="PS00397">
    <property type="entry name" value="RECOMBINASES_1"/>
    <property type="match status" value="1"/>
</dbReference>